<organism evidence="2 3">
    <name type="scientific">Prunus persica</name>
    <name type="common">Peach</name>
    <name type="synonym">Amygdalus persica</name>
    <dbReference type="NCBI Taxonomy" id="3760"/>
    <lineage>
        <taxon>Eukaryota</taxon>
        <taxon>Viridiplantae</taxon>
        <taxon>Streptophyta</taxon>
        <taxon>Embryophyta</taxon>
        <taxon>Tracheophyta</taxon>
        <taxon>Spermatophyta</taxon>
        <taxon>Magnoliopsida</taxon>
        <taxon>eudicotyledons</taxon>
        <taxon>Gunneridae</taxon>
        <taxon>Pentapetalae</taxon>
        <taxon>rosids</taxon>
        <taxon>fabids</taxon>
        <taxon>Rosales</taxon>
        <taxon>Rosaceae</taxon>
        <taxon>Amygdaloideae</taxon>
        <taxon>Amygdaleae</taxon>
        <taxon>Prunus</taxon>
    </lineage>
</organism>
<gene>
    <name evidence="2" type="ORF">PRUPE_1G120000</name>
</gene>
<evidence type="ECO:0000313" key="3">
    <source>
        <dbReference type="Proteomes" id="UP000006882"/>
    </source>
</evidence>
<name>A0A251QX67_PRUPE</name>
<dbReference type="EMBL" id="CM007651">
    <property type="protein sequence ID" value="ONI28060.1"/>
    <property type="molecule type" value="Genomic_DNA"/>
</dbReference>
<keyword evidence="3" id="KW-1185">Reference proteome</keyword>
<evidence type="ECO:0000256" key="1">
    <source>
        <dbReference type="SAM" id="MobiDB-lite"/>
    </source>
</evidence>
<protein>
    <submittedName>
        <fullName evidence="2">Uncharacterized protein</fullName>
    </submittedName>
</protein>
<reference evidence="2 3" key="1">
    <citation type="journal article" date="2013" name="Nat. Genet.">
        <title>The high-quality draft genome of peach (Prunus persica) identifies unique patterns of genetic diversity, domestication and genome evolution.</title>
        <authorList>
            <consortium name="International Peach Genome Initiative"/>
            <person name="Verde I."/>
            <person name="Abbott A.G."/>
            <person name="Scalabrin S."/>
            <person name="Jung S."/>
            <person name="Shu S."/>
            <person name="Marroni F."/>
            <person name="Zhebentyayeva T."/>
            <person name="Dettori M.T."/>
            <person name="Grimwood J."/>
            <person name="Cattonaro F."/>
            <person name="Zuccolo A."/>
            <person name="Rossini L."/>
            <person name="Jenkins J."/>
            <person name="Vendramin E."/>
            <person name="Meisel L.A."/>
            <person name="Decroocq V."/>
            <person name="Sosinski B."/>
            <person name="Prochnik S."/>
            <person name="Mitros T."/>
            <person name="Policriti A."/>
            <person name="Cipriani G."/>
            <person name="Dondini L."/>
            <person name="Ficklin S."/>
            <person name="Goodstein D.M."/>
            <person name="Xuan P."/>
            <person name="Del Fabbro C."/>
            <person name="Aramini V."/>
            <person name="Copetti D."/>
            <person name="Gonzalez S."/>
            <person name="Horner D.S."/>
            <person name="Falchi R."/>
            <person name="Lucas S."/>
            <person name="Mica E."/>
            <person name="Maldonado J."/>
            <person name="Lazzari B."/>
            <person name="Bielenberg D."/>
            <person name="Pirona R."/>
            <person name="Miculan M."/>
            <person name="Barakat A."/>
            <person name="Testolin R."/>
            <person name="Stella A."/>
            <person name="Tartarini S."/>
            <person name="Tonutti P."/>
            <person name="Arus P."/>
            <person name="Orellana A."/>
            <person name="Wells C."/>
            <person name="Main D."/>
            <person name="Vizzotto G."/>
            <person name="Silva H."/>
            <person name="Salamini F."/>
            <person name="Schmutz J."/>
            <person name="Morgante M."/>
            <person name="Rokhsar D.S."/>
        </authorList>
    </citation>
    <scope>NUCLEOTIDE SEQUENCE [LARGE SCALE GENOMIC DNA]</scope>
    <source>
        <strain evidence="3">cv. Nemared</strain>
    </source>
</reference>
<proteinExistence type="predicted"/>
<dbReference type="Gramene" id="ONI28060">
    <property type="protein sequence ID" value="ONI28060"/>
    <property type="gene ID" value="PRUPE_1G120000"/>
</dbReference>
<sequence length="121" mass="12593">MANNFPTGDARQPPQNIGVVPVILIEKQKRGGTLDLCDNEITATHADEVGMFNFNNMTDHTGQGGGGCTTVTKSSRNISGNKITAQGGKGVGFGNFDNCTLHKNSNDEDDAAAGGKKKSPA</sequence>
<accession>A0A251QX67</accession>
<dbReference type="AlphaFoldDB" id="A0A251QX67"/>
<evidence type="ECO:0000313" key="2">
    <source>
        <dbReference type="EMBL" id="ONI28060.1"/>
    </source>
</evidence>
<dbReference type="Proteomes" id="UP000006882">
    <property type="component" value="Chromosome G1"/>
</dbReference>
<feature type="region of interest" description="Disordered" evidence="1">
    <location>
        <begin position="102"/>
        <end position="121"/>
    </location>
</feature>